<dbReference type="GeneID" id="8863800"/>
<dbReference type="GO" id="GO:0005814">
    <property type="term" value="C:centriole"/>
    <property type="evidence" value="ECO:0007669"/>
    <property type="project" value="UniProtKB-SubCell"/>
</dbReference>
<dbReference type="EMBL" id="GG738845">
    <property type="protein sequence ID" value="EFC50684.1"/>
    <property type="molecule type" value="Genomic_DNA"/>
</dbReference>
<dbReference type="VEuPathDB" id="AmoebaDB:NAEGRDRAFT_77710"/>
<feature type="coiled-coil region" evidence="5">
    <location>
        <begin position="524"/>
        <end position="593"/>
    </location>
</feature>
<dbReference type="InParanoid" id="D2UXT3"/>
<proteinExistence type="inferred from homology"/>
<dbReference type="FunCoup" id="D2UXT3">
    <property type="interactions" value="226"/>
</dbReference>
<evidence type="ECO:0000256" key="2">
    <source>
        <dbReference type="ARBA" id="ARBA00022490"/>
    </source>
</evidence>
<dbReference type="InterPro" id="IPR051877">
    <property type="entry name" value="Centriole_BasalBody_StrucProt"/>
</dbReference>
<gene>
    <name evidence="6" type="ORF">NAEGRDRAFT_77710</name>
</gene>
<evidence type="ECO:0000313" key="7">
    <source>
        <dbReference type="Proteomes" id="UP000006671"/>
    </source>
</evidence>
<sequence>MDEYKLLMEDKKRLTRENNELHQMMIKREDTFKQQSLQYVDQIRLLSQQNQSLLYTNQQLELRNQEMEHSVEEVKERLENYMSKTNVWFSHSGTSNKETDSAYRRERIESSFSEYLKQLEIQPFQSSLKTQMLDVMKMTEIQNDQLRNENETLKKTVSHLKESKIDVLTQENDRLLREIDRLTKLVNERGGKTVDVIKSEREYSNSVNTIQNLTEQIEFLQQQLDTARDISAEHERFEQLQKENKDMKQQLTIITKERNELMRDLGETKRSFIDLNKHNRQHEEIVQSLKDKLNQSQQILYQKEGDVSKLTTLSKHLSSRIEVLQQEIEKLNNRSHEKLVNEQEFKVKISNLEKTILDQDNHLNNLRNIIKEIDSNKDAMSTELDEKDERLSFLEKKNSELGKELLEIKTKSNQIELGIQQQLQQLKEKDRLLTNQKEQLEIIQKEYTKLKNDFEFKSKEIEHAGEDLKQITGENQFLHTQLNKTVEEMDKMKQKLEEKFSVCIDMEHRLKIKDREFEDIMFNYKSLNRDHLALKDKFEELSRELGDSRTRLELKTNELAHLSSRAKNLDDENQHLIMKLKSSQQQIDQLSDQLHSKSIALVEFDKEKEKMLKNLSTAQHVVIDLQDMNSNMRRQTGILQAENEHLKLQLNDTLSKNNQLSKSLTMEQQKRSPDLEKKIFDMEQEFKQMRRKIEEKEQQLLTESETQTRLRQREKNLKHEIQRLQVLLQQMDMDRERIQDELNTFYRGTK</sequence>
<evidence type="ECO:0000256" key="3">
    <source>
        <dbReference type="ARBA" id="ARBA00023212"/>
    </source>
</evidence>
<accession>D2UXT3</accession>
<dbReference type="OrthoDB" id="10254663at2759"/>
<dbReference type="Proteomes" id="UP000006671">
    <property type="component" value="Unassembled WGS sequence"/>
</dbReference>
<dbReference type="KEGG" id="ngr:NAEGRDRAFT_77710"/>
<feature type="coiled-coil region" evidence="5">
    <location>
        <begin position="57"/>
        <end position="84"/>
    </location>
</feature>
<reference evidence="6 7" key="1">
    <citation type="journal article" date="2010" name="Cell">
        <title>The genome of Naegleria gruberi illuminates early eukaryotic versatility.</title>
        <authorList>
            <person name="Fritz-Laylin L.K."/>
            <person name="Prochnik S.E."/>
            <person name="Ginger M.L."/>
            <person name="Dacks J.B."/>
            <person name="Carpenter M.L."/>
            <person name="Field M.C."/>
            <person name="Kuo A."/>
            <person name="Paredez A."/>
            <person name="Chapman J."/>
            <person name="Pham J."/>
            <person name="Shu S."/>
            <person name="Neupane R."/>
            <person name="Cipriano M."/>
            <person name="Mancuso J."/>
            <person name="Tu H."/>
            <person name="Salamov A."/>
            <person name="Lindquist E."/>
            <person name="Shapiro H."/>
            <person name="Lucas S."/>
            <person name="Grigoriev I.V."/>
            <person name="Cande W.Z."/>
            <person name="Fulton C."/>
            <person name="Rokhsar D.S."/>
            <person name="Dawson S.C."/>
        </authorList>
    </citation>
    <scope>NUCLEOTIDE SEQUENCE [LARGE SCALE GENOMIC DNA]</scope>
    <source>
        <strain evidence="6 7">NEG-M</strain>
    </source>
</reference>
<comment type="similarity">
    <text evidence="4">Belongs to the CEP135/TSGA10 family.</text>
</comment>
<feature type="coiled-coil region" evidence="5">
    <location>
        <begin position="679"/>
        <end position="741"/>
    </location>
</feature>
<dbReference type="RefSeq" id="XP_002683428.1">
    <property type="nucleotide sequence ID" value="XM_002683382.1"/>
</dbReference>
<dbReference type="AlphaFoldDB" id="D2UXT3"/>
<evidence type="ECO:0000256" key="5">
    <source>
        <dbReference type="SAM" id="Coils"/>
    </source>
</evidence>
<protein>
    <submittedName>
        <fullName evidence="6">Uncharacterized protein</fullName>
    </submittedName>
</protein>
<keyword evidence="7" id="KW-1185">Reference proteome</keyword>
<comment type="subcellular location">
    <subcellularLocation>
        <location evidence="1">Cytoplasm</location>
        <location evidence="1">Cytoskeleton</location>
        <location evidence="1">Microtubule organizing center</location>
        <location evidence="1">Centrosome</location>
        <location evidence="1">Centriole</location>
    </subcellularLocation>
</comment>
<evidence type="ECO:0000256" key="1">
    <source>
        <dbReference type="ARBA" id="ARBA00004114"/>
    </source>
</evidence>
<dbReference type="STRING" id="5762.D2UXT3"/>
<feature type="coiled-coil region" evidence="5">
    <location>
        <begin position="136"/>
        <end position="499"/>
    </location>
</feature>
<evidence type="ECO:0000313" key="6">
    <source>
        <dbReference type="EMBL" id="EFC50684.1"/>
    </source>
</evidence>
<name>D2UXT3_NAEGR</name>
<organism evidence="7">
    <name type="scientific">Naegleria gruberi</name>
    <name type="common">Amoeba</name>
    <dbReference type="NCBI Taxonomy" id="5762"/>
    <lineage>
        <taxon>Eukaryota</taxon>
        <taxon>Discoba</taxon>
        <taxon>Heterolobosea</taxon>
        <taxon>Tetramitia</taxon>
        <taxon>Eutetramitia</taxon>
        <taxon>Vahlkampfiidae</taxon>
        <taxon>Naegleria</taxon>
    </lineage>
</organism>
<keyword evidence="5" id="KW-0175">Coiled coil</keyword>
<dbReference type="PANTHER" id="PTHR20544">
    <property type="entry name" value="CENTROSOMAL PROTEIN CEP135"/>
    <property type="match status" value="1"/>
</dbReference>
<dbReference type="PANTHER" id="PTHR20544:SF0">
    <property type="entry name" value="NUCLEOPROTEIN TPR_MLP1 DOMAIN-CONTAINING PROTEIN"/>
    <property type="match status" value="1"/>
</dbReference>
<evidence type="ECO:0000256" key="4">
    <source>
        <dbReference type="ARBA" id="ARBA00038123"/>
    </source>
</evidence>
<keyword evidence="3" id="KW-0206">Cytoskeleton</keyword>
<keyword evidence="2" id="KW-0963">Cytoplasm</keyword>